<gene>
    <name evidence="7" type="ORF">F7310_08165</name>
</gene>
<comment type="pathway">
    <text evidence="1">Amino-acid biosynthesis; L-methionine biosynthesis via salvage pathway; S-methyl-5-thio-alpha-D-ribose 1-phosphate from S-methyl-5'-thioadenosine (hydrolase route): step 1/2.</text>
</comment>
<protein>
    <recommendedName>
        <fullName evidence="2">adenosylhomocysteine nucleosidase</fullName>
        <ecNumber evidence="2">3.2.2.9</ecNumber>
    </recommendedName>
</protein>
<evidence type="ECO:0000313" key="8">
    <source>
        <dbReference type="Proteomes" id="UP000184222"/>
    </source>
</evidence>
<evidence type="ECO:0000256" key="2">
    <source>
        <dbReference type="ARBA" id="ARBA00011974"/>
    </source>
</evidence>
<dbReference type="RefSeq" id="WP_072713127.1">
    <property type="nucleotide sequence ID" value="NZ_CP016796.1"/>
</dbReference>
<dbReference type="InterPro" id="IPR010049">
    <property type="entry name" value="MTA_SAH_Nsdase"/>
</dbReference>
<proteinExistence type="predicted"/>
<dbReference type="GO" id="GO:0008930">
    <property type="term" value="F:methylthioadenosine nucleosidase activity"/>
    <property type="evidence" value="ECO:0007669"/>
    <property type="project" value="InterPro"/>
</dbReference>
<name>A0A1L4BU17_9GAMM</name>
<reference evidence="7 8" key="1">
    <citation type="journal article" date="2016" name="Appl. Environ. Microbiol.">
        <title>Whole genome relationships among Francisella bacteria of diverse origin define new species and provide specific regions for detection.</title>
        <authorList>
            <person name="Challacombe J.F."/>
            <person name="Petersen J.M."/>
            <person name="Gallegos-Graves V."/>
            <person name="Hodge D."/>
            <person name="Pillai S."/>
            <person name="Kuske C.R."/>
        </authorList>
    </citation>
    <scope>NUCLEOTIDE SEQUENCE [LARGE SCALE GENOMIC DNA]</scope>
    <source>
        <strain evidence="8">TX07-7310</strain>
    </source>
</reference>
<dbReference type="GO" id="GO:0008782">
    <property type="term" value="F:adenosylhomocysteine nucleosidase activity"/>
    <property type="evidence" value="ECO:0007669"/>
    <property type="project" value="UniProtKB-EC"/>
</dbReference>
<dbReference type="GO" id="GO:0009164">
    <property type="term" value="P:nucleoside catabolic process"/>
    <property type="evidence" value="ECO:0007669"/>
    <property type="project" value="InterPro"/>
</dbReference>
<dbReference type="EMBL" id="CP016796">
    <property type="protein sequence ID" value="API87340.1"/>
    <property type="molecule type" value="Genomic_DNA"/>
</dbReference>
<dbReference type="OrthoDB" id="9792278at2"/>
<evidence type="ECO:0000256" key="5">
    <source>
        <dbReference type="ARBA" id="ARBA00023167"/>
    </source>
</evidence>
<evidence type="ECO:0000256" key="1">
    <source>
        <dbReference type="ARBA" id="ARBA00004945"/>
    </source>
</evidence>
<accession>A0A1L4BU17</accession>
<evidence type="ECO:0000256" key="3">
    <source>
        <dbReference type="ARBA" id="ARBA00022605"/>
    </source>
</evidence>
<dbReference type="Gene3D" id="3.40.50.1580">
    <property type="entry name" value="Nucleoside phosphorylase domain"/>
    <property type="match status" value="1"/>
</dbReference>
<dbReference type="GO" id="GO:0019284">
    <property type="term" value="P:L-methionine salvage from S-adenosylmethionine"/>
    <property type="evidence" value="ECO:0007669"/>
    <property type="project" value="TreeGrafter"/>
</dbReference>
<dbReference type="KEGG" id="frx:F7310_08165"/>
<evidence type="ECO:0000259" key="6">
    <source>
        <dbReference type="Pfam" id="PF01048"/>
    </source>
</evidence>
<sequence length="228" mass="24945">MKKIAILGAMEIEIQPILAKLDNYETVEYANNKYYLATYKDKELVIAYSKIGKVFSSLTATIMIEHFGVQALLFTGVAGGLQDLKVGDMIAATATVQHDVDITAFGYPHGKIPISEVEIKTSDMILRYAKDVAKDLGLDLHTGIIATGDQFISSAERKDFVVNEFDAKAIEMEGGSVNLVCNEMKIPSLILRSISDTADGDAPENFDEFAKNAAQKSANFVINLVERI</sequence>
<dbReference type="InterPro" id="IPR035994">
    <property type="entry name" value="Nucleoside_phosphorylase_sf"/>
</dbReference>
<dbReference type="GO" id="GO:0005829">
    <property type="term" value="C:cytosol"/>
    <property type="evidence" value="ECO:0007669"/>
    <property type="project" value="TreeGrafter"/>
</dbReference>
<dbReference type="NCBIfam" id="TIGR01704">
    <property type="entry name" value="MTA_SAH-Nsdase"/>
    <property type="match status" value="1"/>
</dbReference>
<dbReference type="Pfam" id="PF01048">
    <property type="entry name" value="PNP_UDP_1"/>
    <property type="match status" value="1"/>
</dbReference>
<feature type="domain" description="Nucleoside phosphorylase" evidence="6">
    <location>
        <begin position="3"/>
        <end position="225"/>
    </location>
</feature>
<dbReference type="UniPathway" id="UPA00904">
    <property type="reaction ID" value="UER00871"/>
</dbReference>
<dbReference type="PANTHER" id="PTHR46832:SF1">
    <property type="entry name" value="5'-METHYLTHIOADENOSINE_S-ADENOSYLHOMOCYSTEINE NUCLEOSIDASE"/>
    <property type="match status" value="1"/>
</dbReference>
<dbReference type="InterPro" id="IPR000845">
    <property type="entry name" value="Nucleoside_phosphorylase_d"/>
</dbReference>
<dbReference type="SUPFAM" id="SSF53167">
    <property type="entry name" value="Purine and uridine phosphorylases"/>
    <property type="match status" value="1"/>
</dbReference>
<dbReference type="GO" id="GO:0019509">
    <property type="term" value="P:L-methionine salvage from methylthioadenosine"/>
    <property type="evidence" value="ECO:0007669"/>
    <property type="project" value="UniProtKB-UniPathway"/>
</dbReference>
<dbReference type="CDD" id="cd09008">
    <property type="entry name" value="MTAN"/>
    <property type="match status" value="1"/>
</dbReference>
<dbReference type="AlphaFoldDB" id="A0A1L4BU17"/>
<keyword evidence="8" id="KW-1185">Reference proteome</keyword>
<keyword evidence="3" id="KW-0028">Amino-acid biosynthesis</keyword>
<dbReference type="Proteomes" id="UP000184222">
    <property type="component" value="Chromosome"/>
</dbReference>
<keyword evidence="5" id="KW-0486">Methionine biosynthesis</keyword>
<dbReference type="EC" id="3.2.2.9" evidence="2"/>
<dbReference type="NCBIfam" id="NF004079">
    <property type="entry name" value="PRK05584.1"/>
    <property type="match status" value="1"/>
</dbReference>
<evidence type="ECO:0000313" key="7">
    <source>
        <dbReference type="EMBL" id="API87340.1"/>
    </source>
</evidence>
<keyword evidence="4" id="KW-0378">Hydrolase</keyword>
<dbReference type="PANTHER" id="PTHR46832">
    <property type="entry name" value="5'-METHYLTHIOADENOSINE/S-ADENOSYLHOMOCYSTEINE NUCLEOSIDASE"/>
    <property type="match status" value="1"/>
</dbReference>
<dbReference type="STRING" id="573570.F7310_08165"/>
<organism evidence="7 8">
    <name type="scientific">Francisella uliginis</name>
    <dbReference type="NCBI Taxonomy" id="573570"/>
    <lineage>
        <taxon>Bacteria</taxon>
        <taxon>Pseudomonadati</taxon>
        <taxon>Pseudomonadota</taxon>
        <taxon>Gammaproteobacteria</taxon>
        <taxon>Thiotrichales</taxon>
        <taxon>Francisellaceae</taxon>
        <taxon>Francisella</taxon>
    </lineage>
</organism>
<evidence type="ECO:0000256" key="4">
    <source>
        <dbReference type="ARBA" id="ARBA00022801"/>
    </source>
</evidence>